<dbReference type="Pfam" id="PF00903">
    <property type="entry name" value="Glyoxalase"/>
    <property type="match status" value="1"/>
</dbReference>
<name>A0ABX7G147_9GAMM</name>
<dbReference type="PROSITE" id="PS51819">
    <property type="entry name" value="VOC"/>
    <property type="match status" value="1"/>
</dbReference>
<dbReference type="InterPro" id="IPR029068">
    <property type="entry name" value="Glyas_Bleomycin-R_OHBP_Dase"/>
</dbReference>
<protein>
    <submittedName>
        <fullName evidence="2">VOC family protein</fullName>
    </submittedName>
</protein>
<feature type="domain" description="VOC" evidence="1">
    <location>
        <begin position="2"/>
        <end position="111"/>
    </location>
</feature>
<keyword evidence="3" id="KW-1185">Reference proteome</keyword>
<dbReference type="InterPro" id="IPR037523">
    <property type="entry name" value="VOC_core"/>
</dbReference>
<dbReference type="Gene3D" id="3.10.180.10">
    <property type="entry name" value="2,3-Dihydroxybiphenyl 1,2-Dioxygenase, domain 1"/>
    <property type="match status" value="1"/>
</dbReference>
<organism evidence="2 3">
    <name type="scientific">Shewanella litorisediminis</name>
    <dbReference type="NCBI Taxonomy" id="1173586"/>
    <lineage>
        <taxon>Bacteria</taxon>
        <taxon>Pseudomonadati</taxon>
        <taxon>Pseudomonadota</taxon>
        <taxon>Gammaproteobacteria</taxon>
        <taxon>Alteromonadales</taxon>
        <taxon>Shewanellaceae</taxon>
        <taxon>Shewanella</taxon>
    </lineage>
</organism>
<evidence type="ECO:0000259" key="1">
    <source>
        <dbReference type="PROSITE" id="PS51819"/>
    </source>
</evidence>
<dbReference type="Proteomes" id="UP000596252">
    <property type="component" value="Chromosome"/>
</dbReference>
<sequence>MRQNQITLGVTDMAAAVEFYLTLGAIQIVDTPHYARFALPQGDESFSLHLRKEPPSPGHCLYFESERLDEWVAELKTKGISFKGEPEDKPWLWREAELTDPSGNAIKLFYAADNRLNPPWRVEKRKH</sequence>
<gene>
    <name evidence="2" type="ORF">JQC75_14420</name>
</gene>
<dbReference type="EMBL" id="CP069213">
    <property type="protein sequence ID" value="QRH01045.1"/>
    <property type="molecule type" value="Genomic_DNA"/>
</dbReference>
<dbReference type="SUPFAM" id="SSF54593">
    <property type="entry name" value="Glyoxalase/Bleomycin resistance protein/Dihydroxybiphenyl dioxygenase"/>
    <property type="match status" value="1"/>
</dbReference>
<dbReference type="InterPro" id="IPR004360">
    <property type="entry name" value="Glyas_Fos-R_dOase_dom"/>
</dbReference>
<reference evidence="2 3" key="1">
    <citation type="journal article" date="2012" name="Antonie Van Leeuwenhoek">
        <title>Shewanella litorisediminis sp. nov., a gammaproteobacterium isolated from a tidal flat sediment.</title>
        <authorList>
            <person name="Lee M.H."/>
            <person name="Yoon J.H."/>
        </authorList>
    </citation>
    <scope>NUCLEOTIDE SEQUENCE [LARGE SCALE GENOMIC DNA]</scope>
    <source>
        <strain evidence="2 3">SMK1-12</strain>
    </source>
</reference>
<dbReference type="RefSeq" id="WP_203324740.1">
    <property type="nucleotide sequence ID" value="NZ_CP069213.1"/>
</dbReference>
<accession>A0ABX7G147</accession>
<proteinExistence type="predicted"/>
<evidence type="ECO:0000313" key="3">
    <source>
        <dbReference type="Proteomes" id="UP000596252"/>
    </source>
</evidence>
<evidence type="ECO:0000313" key="2">
    <source>
        <dbReference type="EMBL" id="QRH01045.1"/>
    </source>
</evidence>